<protein>
    <submittedName>
        <fullName evidence="1">Uncharacterized protein</fullName>
    </submittedName>
</protein>
<sequence>MANELKSHVGVRPKSLVAASYSQNRRRWHWLADSSSWTGGPGNTGTAVQPGSCERNEAFDLGTRGRPSCTYRRLGAMLADLREPIARRITPRTDKRLSPHRACPVRAELLVKNHVAREQERRDAPKNVLNTVNLPWRARLVIMLQCDETQEWLQGLWQRPNQATAR</sequence>
<dbReference type="EMBL" id="AZHF01000002">
    <property type="protein sequence ID" value="OAA80295.1"/>
    <property type="molecule type" value="Genomic_DNA"/>
</dbReference>
<dbReference type="AlphaFoldDB" id="A0A168JDB9"/>
<evidence type="ECO:0000313" key="2">
    <source>
        <dbReference type="Proteomes" id="UP000076881"/>
    </source>
</evidence>
<organism evidence="1 2">
    <name type="scientific">Akanthomyces lecanii RCEF 1005</name>
    <dbReference type="NCBI Taxonomy" id="1081108"/>
    <lineage>
        <taxon>Eukaryota</taxon>
        <taxon>Fungi</taxon>
        <taxon>Dikarya</taxon>
        <taxon>Ascomycota</taxon>
        <taxon>Pezizomycotina</taxon>
        <taxon>Sordariomycetes</taxon>
        <taxon>Hypocreomycetidae</taxon>
        <taxon>Hypocreales</taxon>
        <taxon>Cordycipitaceae</taxon>
        <taxon>Akanthomyces</taxon>
        <taxon>Cordyceps confragosa</taxon>
    </lineage>
</organism>
<dbReference type="Proteomes" id="UP000076881">
    <property type="component" value="Unassembled WGS sequence"/>
</dbReference>
<keyword evidence="2" id="KW-1185">Reference proteome</keyword>
<proteinExistence type="predicted"/>
<evidence type="ECO:0000313" key="1">
    <source>
        <dbReference type="EMBL" id="OAA80295.1"/>
    </source>
</evidence>
<accession>A0A168JDB9</accession>
<comment type="caution">
    <text evidence="1">The sequence shown here is derived from an EMBL/GenBank/DDBJ whole genome shotgun (WGS) entry which is preliminary data.</text>
</comment>
<reference evidence="1 2" key="1">
    <citation type="journal article" date="2016" name="Genome Biol. Evol.">
        <title>Divergent and convergent evolution of fungal pathogenicity.</title>
        <authorList>
            <person name="Shang Y."/>
            <person name="Xiao G."/>
            <person name="Zheng P."/>
            <person name="Cen K."/>
            <person name="Zhan S."/>
            <person name="Wang C."/>
        </authorList>
    </citation>
    <scope>NUCLEOTIDE SEQUENCE [LARGE SCALE GENOMIC DNA]</scope>
    <source>
        <strain evidence="1 2">RCEF 1005</strain>
    </source>
</reference>
<gene>
    <name evidence="1" type="ORF">LEL_03781</name>
</gene>
<name>A0A168JDB9_CORDF</name>